<proteinExistence type="predicted"/>
<dbReference type="PANTHER" id="PTHR36973:SF4">
    <property type="entry name" value="NODULATION PROTEIN"/>
    <property type="match status" value="1"/>
</dbReference>
<dbReference type="SUPFAM" id="SSF53335">
    <property type="entry name" value="S-adenosyl-L-methionine-dependent methyltransferases"/>
    <property type="match status" value="1"/>
</dbReference>
<dbReference type="Proteomes" id="UP001500221">
    <property type="component" value="Unassembled WGS sequence"/>
</dbReference>
<protein>
    <recommendedName>
        <fullName evidence="1">Methyltransferase FkbM domain-containing protein</fullName>
    </recommendedName>
</protein>
<dbReference type="Pfam" id="PF05050">
    <property type="entry name" value="Methyltransf_21"/>
    <property type="match status" value="1"/>
</dbReference>
<evidence type="ECO:0000259" key="1">
    <source>
        <dbReference type="Pfam" id="PF05050"/>
    </source>
</evidence>
<dbReference type="InterPro" id="IPR053188">
    <property type="entry name" value="FkbM_Methyltransferase"/>
</dbReference>
<dbReference type="InterPro" id="IPR006342">
    <property type="entry name" value="FkbM_mtfrase"/>
</dbReference>
<organism evidence="2 3">
    <name type="scientific">Nocardioides marinquilinus</name>
    <dbReference type="NCBI Taxonomy" id="1210400"/>
    <lineage>
        <taxon>Bacteria</taxon>
        <taxon>Bacillati</taxon>
        <taxon>Actinomycetota</taxon>
        <taxon>Actinomycetes</taxon>
        <taxon>Propionibacteriales</taxon>
        <taxon>Nocardioidaceae</taxon>
        <taxon>Nocardioides</taxon>
    </lineage>
</organism>
<sequence length="325" mass="36117">MPRVTNRWLDRAKSAQTRLRERRTPLTDDLALVEDPNAAPARVTELDETTWLVERGERRRVVPLGAPDLGTTLLTTGRKVRRLKPSHLYEKALLDHACQGHLVWLLTRLKIDVVLDVGANRGQYARGLRAAGYEGRIISFEPVPATLDRLREVSRDDPLWDVVPYALGREDGEAEIHVNDTLSSMLDASEFGVEWKESMGRAPTTTIQVRRLDGVLAEVLDGVTGADGAAPRLYLKLDTQGFDLEAFAGLGDRVSDVLGMQSEVACLPIYEGMPGMSEALETYTAAGFSLTAMFPVSRHVPTMRVIEFDAFLVRDPDPEHPDRHP</sequence>
<accession>A0ABP9Q4N8</accession>
<comment type="caution">
    <text evidence="2">The sequence shown here is derived from an EMBL/GenBank/DDBJ whole genome shotgun (WGS) entry which is preliminary data.</text>
</comment>
<dbReference type="NCBIfam" id="TIGR01444">
    <property type="entry name" value="fkbM_fam"/>
    <property type="match status" value="1"/>
</dbReference>
<dbReference type="PANTHER" id="PTHR36973">
    <property type="entry name" value="SLL1456 PROTEIN-RELATED"/>
    <property type="match status" value="1"/>
</dbReference>
<keyword evidence="3" id="KW-1185">Reference proteome</keyword>
<dbReference type="InterPro" id="IPR029063">
    <property type="entry name" value="SAM-dependent_MTases_sf"/>
</dbReference>
<dbReference type="Gene3D" id="3.40.50.150">
    <property type="entry name" value="Vaccinia Virus protein VP39"/>
    <property type="match status" value="1"/>
</dbReference>
<dbReference type="EMBL" id="BAABKG010000007">
    <property type="protein sequence ID" value="GAA5156571.1"/>
    <property type="molecule type" value="Genomic_DNA"/>
</dbReference>
<evidence type="ECO:0000313" key="2">
    <source>
        <dbReference type="EMBL" id="GAA5156571.1"/>
    </source>
</evidence>
<reference evidence="3" key="1">
    <citation type="journal article" date="2019" name="Int. J. Syst. Evol. Microbiol.">
        <title>The Global Catalogue of Microorganisms (GCM) 10K type strain sequencing project: providing services to taxonomists for standard genome sequencing and annotation.</title>
        <authorList>
            <consortium name="The Broad Institute Genomics Platform"/>
            <consortium name="The Broad Institute Genome Sequencing Center for Infectious Disease"/>
            <person name="Wu L."/>
            <person name="Ma J."/>
        </authorList>
    </citation>
    <scope>NUCLEOTIDE SEQUENCE [LARGE SCALE GENOMIC DNA]</scope>
    <source>
        <strain evidence="3">JCM 18459</strain>
    </source>
</reference>
<name>A0ABP9Q4N8_9ACTN</name>
<gene>
    <name evidence="2" type="ORF">GCM10023340_44790</name>
</gene>
<feature type="domain" description="Methyltransferase FkbM" evidence="1">
    <location>
        <begin position="116"/>
        <end position="254"/>
    </location>
</feature>
<evidence type="ECO:0000313" key="3">
    <source>
        <dbReference type="Proteomes" id="UP001500221"/>
    </source>
</evidence>